<dbReference type="AlphaFoldDB" id="A0A6S8VXS5"/>
<organism evidence="1">
    <name type="scientific">Chaetoceros debilis</name>
    <dbReference type="NCBI Taxonomy" id="122233"/>
    <lineage>
        <taxon>Eukaryota</taxon>
        <taxon>Sar</taxon>
        <taxon>Stramenopiles</taxon>
        <taxon>Ochrophyta</taxon>
        <taxon>Bacillariophyta</taxon>
        <taxon>Coscinodiscophyceae</taxon>
        <taxon>Chaetocerotophycidae</taxon>
        <taxon>Chaetocerotales</taxon>
        <taxon>Chaetocerotaceae</taxon>
        <taxon>Chaetoceros</taxon>
    </lineage>
</organism>
<protein>
    <submittedName>
        <fullName evidence="1">Uncharacterized protein</fullName>
    </submittedName>
</protein>
<reference evidence="1" key="1">
    <citation type="submission" date="2021-01" db="EMBL/GenBank/DDBJ databases">
        <authorList>
            <person name="Corre E."/>
            <person name="Pelletier E."/>
            <person name="Niang G."/>
            <person name="Scheremetjew M."/>
            <person name="Finn R."/>
            <person name="Kale V."/>
            <person name="Holt S."/>
            <person name="Cochrane G."/>
            <person name="Meng A."/>
            <person name="Brown T."/>
            <person name="Cohen L."/>
        </authorList>
    </citation>
    <scope>NUCLEOTIDE SEQUENCE</scope>
    <source>
        <strain evidence="1">MM31A-1</strain>
    </source>
</reference>
<evidence type="ECO:0000313" key="2">
    <source>
        <dbReference type="EMBL" id="CAE0468331.1"/>
    </source>
</evidence>
<gene>
    <name evidence="1" type="ORF">CDEB00056_LOCUS13183</name>
    <name evidence="2" type="ORF">CDEB00056_LOCUS13184</name>
</gene>
<proteinExistence type="predicted"/>
<dbReference type="EMBL" id="HBIO01017143">
    <property type="protein sequence ID" value="CAE0468331.1"/>
    <property type="molecule type" value="Transcribed_RNA"/>
</dbReference>
<name>A0A6S8VXS5_9STRA</name>
<accession>A0A6S8VXS5</accession>
<dbReference type="EMBL" id="HBIO01017142">
    <property type="protein sequence ID" value="CAE0468330.1"/>
    <property type="molecule type" value="Transcribed_RNA"/>
</dbReference>
<sequence length="164" mass="18621">MVEVVKRMVMHFVMLIVMDLKRIPFDNDGTTGSDVNDVEMATMSSRSMQTTTTTTARWTSFRTSSSLAEENSRTRGTERRMHPKRIAQDHAHLNICCKVSFSGVRISKCMNLDLLAFEVVHDDLATNKEDDTKTTKSSPNQARLEGERFSLQDMFGKCPRHKAC</sequence>
<evidence type="ECO:0000313" key="1">
    <source>
        <dbReference type="EMBL" id="CAE0468330.1"/>
    </source>
</evidence>